<organism evidence="1 2">
    <name type="scientific">Aspergillus niger (strain ATCC 1015 / CBS 113.46 / FGSC A1144 / LSHB Ac4 / NCTC 3858a / NRRL 328 / USDA 3528.7)</name>
    <dbReference type="NCBI Taxonomy" id="380704"/>
    <lineage>
        <taxon>Eukaryota</taxon>
        <taxon>Fungi</taxon>
        <taxon>Dikarya</taxon>
        <taxon>Ascomycota</taxon>
        <taxon>Pezizomycotina</taxon>
        <taxon>Eurotiomycetes</taxon>
        <taxon>Eurotiomycetidae</taxon>
        <taxon>Eurotiales</taxon>
        <taxon>Aspergillaceae</taxon>
        <taxon>Aspergillus</taxon>
        <taxon>Aspergillus subgen. Circumdati</taxon>
    </lineage>
</organism>
<dbReference type="InterPro" id="IPR036282">
    <property type="entry name" value="Glutathione-S-Trfase_C_sf"/>
</dbReference>
<dbReference type="SUPFAM" id="SSF47616">
    <property type="entry name" value="GST C-terminal domain-like"/>
    <property type="match status" value="1"/>
</dbReference>
<protein>
    <submittedName>
        <fullName evidence="1">Uncharacterized protein</fullName>
    </submittedName>
</protein>
<name>G3XWW0_ASPNA</name>
<dbReference type="Gene3D" id="1.20.1050.10">
    <property type="match status" value="1"/>
</dbReference>
<gene>
    <name evidence="1" type="ORF">ASPNIDRAFT_127419</name>
</gene>
<dbReference type="STRING" id="380704.G3XWW0"/>
<comment type="caution">
    <text evidence="1">The sequence shown here is derived from an EMBL/GenBank/DDBJ whole genome shotgun (WGS) entry which is preliminary data.</text>
</comment>
<dbReference type="EMBL" id="ACJE01000007">
    <property type="protein sequence ID" value="EHA25079.1"/>
    <property type="molecule type" value="Genomic_DNA"/>
</dbReference>
<dbReference type="Proteomes" id="UP000009038">
    <property type="component" value="Unassembled WGS sequence"/>
</dbReference>
<accession>G3XWW0</accession>
<dbReference type="OrthoDB" id="249703at2759"/>
<dbReference type="HOGENOM" id="CLU_1937683_0_0_1"/>
<dbReference type="VEuPathDB" id="FungiDB:ASPNIDRAFT2_1085843"/>
<evidence type="ECO:0000313" key="1">
    <source>
        <dbReference type="EMBL" id="EHA25079.1"/>
    </source>
</evidence>
<proteinExistence type="predicted"/>
<dbReference type="AlphaFoldDB" id="G3XWW0"/>
<sequence length="130" mass="14890">MASIRIIYTYPFNPRVMKAAAALNRYTVDIIPEFIITKINKSPEFLLDFPLDKILTEFANYKLFKPLQNMVLWCYSMAGFDKALELRSYSRLEVFLSILEAHLQGREFMASGDLSMADLSVTAAMVWGYG</sequence>
<evidence type="ECO:0000313" key="2">
    <source>
        <dbReference type="Proteomes" id="UP000009038"/>
    </source>
</evidence>
<reference evidence="1 2" key="1">
    <citation type="journal article" date="2011" name="Genome Res.">
        <title>Comparative genomics of citric-acid-producing Aspergillus niger ATCC 1015 versus enzyme-producing CBS 513.88.</title>
        <authorList>
            <person name="Andersen M.R."/>
            <person name="Salazar M.P."/>
            <person name="Schaap P.J."/>
            <person name="van de Vondervoort P.J."/>
            <person name="Culley D."/>
            <person name="Thykaer J."/>
            <person name="Frisvad J.C."/>
            <person name="Nielsen K.F."/>
            <person name="Albang R."/>
            <person name="Albermann K."/>
            <person name="Berka R.M."/>
            <person name="Braus G.H."/>
            <person name="Braus-Stromeyer S.A."/>
            <person name="Corrochano L.M."/>
            <person name="Dai Z."/>
            <person name="van Dijck P.W."/>
            <person name="Hofmann G."/>
            <person name="Lasure L.L."/>
            <person name="Magnuson J.K."/>
            <person name="Menke H."/>
            <person name="Meijer M."/>
            <person name="Meijer S.L."/>
            <person name="Nielsen J.B."/>
            <person name="Nielsen M.L."/>
            <person name="van Ooyen A.J."/>
            <person name="Pel H.J."/>
            <person name="Poulsen L."/>
            <person name="Samson R.A."/>
            <person name="Stam H."/>
            <person name="Tsang A."/>
            <person name="van den Brink J.M."/>
            <person name="Atkins A."/>
            <person name="Aerts A."/>
            <person name="Shapiro H."/>
            <person name="Pangilinan J."/>
            <person name="Salamov A."/>
            <person name="Lou Y."/>
            <person name="Lindquist E."/>
            <person name="Lucas S."/>
            <person name="Grimwood J."/>
            <person name="Grigoriev I.V."/>
            <person name="Kubicek C.P."/>
            <person name="Martinez D."/>
            <person name="van Peij N.N."/>
            <person name="Roubos J.A."/>
            <person name="Nielsen J."/>
            <person name="Baker S.E."/>
        </authorList>
    </citation>
    <scope>NUCLEOTIDE SEQUENCE [LARGE SCALE GENOMIC DNA]</scope>
    <source>
        <strain evidence="2">ATCC 1015 / CBS 113.46 / FGSC A1144 / LSHB Ac4 / NCTC 3858a / NRRL 328 / USDA 3528.7</strain>
    </source>
</reference>